<dbReference type="EMBL" id="JAFNEN010000073">
    <property type="protein sequence ID" value="KAG8196301.1"/>
    <property type="molecule type" value="Genomic_DNA"/>
</dbReference>
<evidence type="ECO:0000313" key="7">
    <source>
        <dbReference type="Proteomes" id="UP000827092"/>
    </source>
</evidence>
<keyword evidence="7" id="KW-1185">Reference proteome</keyword>
<dbReference type="InterPro" id="IPR029058">
    <property type="entry name" value="AB_hydrolase_fold"/>
</dbReference>
<dbReference type="SUPFAM" id="SSF53474">
    <property type="entry name" value="alpha/beta-Hydrolases"/>
    <property type="match status" value="1"/>
</dbReference>
<protein>
    <recommendedName>
        <fullName evidence="5">Carboxylesterase type B domain-containing protein</fullName>
    </recommendedName>
</protein>
<feature type="domain" description="Carboxylesterase type B" evidence="5">
    <location>
        <begin position="46"/>
        <end position="158"/>
    </location>
</feature>
<proteinExistence type="inferred from homology"/>
<evidence type="ECO:0000313" key="6">
    <source>
        <dbReference type="EMBL" id="KAG8196301.1"/>
    </source>
</evidence>
<evidence type="ECO:0000259" key="5">
    <source>
        <dbReference type="Pfam" id="PF00135"/>
    </source>
</evidence>
<dbReference type="PANTHER" id="PTHR43903">
    <property type="entry name" value="NEUROLIGIN"/>
    <property type="match status" value="1"/>
</dbReference>
<name>A0AAV6VL76_9ARAC</name>
<dbReference type="AlphaFoldDB" id="A0AAV6VL76"/>
<evidence type="ECO:0000256" key="3">
    <source>
        <dbReference type="ARBA" id="ARBA00023180"/>
    </source>
</evidence>
<keyword evidence="3" id="KW-0325">Glycoprotein</keyword>
<accession>A0AAV6VL76</accession>
<dbReference type="InterPro" id="IPR051093">
    <property type="entry name" value="Neuroligin/BSAL"/>
</dbReference>
<dbReference type="Gene3D" id="3.40.50.1820">
    <property type="entry name" value="alpha/beta hydrolase"/>
    <property type="match status" value="1"/>
</dbReference>
<reference evidence="6 7" key="1">
    <citation type="journal article" date="2022" name="Nat. Ecol. Evol.">
        <title>A masculinizing supergene underlies an exaggerated male reproductive morph in a spider.</title>
        <authorList>
            <person name="Hendrickx F."/>
            <person name="De Corte Z."/>
            <person name="Sonet G."/>
            <person name="Van Belleghem S.M."/>
            <person name="Kostlbacher S."/>
            <person name="Vangestel C."/>
        </authorList>
    </citation>
    <scope>NUCLEOTIDE SEQUENCE [LARGE SCALE GENOMIC DNA]</scope>
    <source>
        <strain evidence="6">W744_W776</strain>
    </source>
</reference>
<keyword evidence="2 4" id="KW-0732">Signal</keyword>
<organism evidence="6 7">
    <name type="scientific">Oedothorax gibbosus</name>
    <dbReference type="NCBI Taxonomy" id="931172"/>
    <lineage>
        <taxon>Eukaryota</taxon>
        <taxon>Metazoa</taxon>
        <taxon>Ecdysozoa</taxon>
        <taxon>Arthropoda</taxon>
        <taxon>Chelicerata</taxon>
        <taxon>Arachnida</taxon>
        <taxon>Araneae</taxon>
        <taxon>Araneomorphae</taxon>
        <taxon>Entelegynae</taxon>
        <taxon>Araneoidea</taxon>
        <taxon>Linyphiidae</taxon>
        <taxon>Erigoninae</taxon>
        <taxon>Oedothorax</taxon>
    </lineage>
</organism>
<gene>
    <name evidence="6" type="ORF">JTE90_023853</name>
</gene>
<feature type="chain" id="PRO_5043350004" description="Carboxylesterase type B domain-containing protein" evidence="4">
    <location>
        <begin position="21"/>
        <end position="163"/>
    </location>
</feature>
<dbReference type="PROSITE" id="PS00941">
    <property type="entry name" value="CARBOXYLESTERASE_B_2"/>
    <property type="match status" value="1"/>
</dbReference>
<comment type="caution">
    <text evidence="6">The sequence shown here is derived from an EMBL/GenBank/DDBJ whole genome shotgun (WGS) entry which is preliminary data.</text>
</comment>
<comment type="similarity">
    <text evidence="1">Belongs to the type-B carboxylesterase/lipase family.</text>
</comment>
<evidence type="ECO:0000256" key="2">
    <source>
        <dbReference type="ARBA" id="ARBA00022729"/>
    </source>
</evidence>
<evidence type="ECO:0000256" key="4">
    <source>
        <dbReference type="SAM" id="SignalP"/>
    </source>
</evidence>
<dbReference type="Pfam" id="PF00135">
    <property type="entry name" value="COesterase"/>
    <property type="match status" value="1"/>
</dbReference>
<evidence type="ECO:0000256" key="1">
    <source>
        <dbReference type="ARBA" id="ARBA00005964"/>
    </source>
</evidence>
<dbReference type="InterPro" id="IPR019819">
    <property type="entry name" value="Carboxylesterase_B_CS"/>
</dbReference>
<dbReference type="InterPro" id="IPR002018">
    <property type="entry name" value="CarbesteraseB"/>
</dbReference>
<feature type="signal peptide" evidence="4">
    <location>
        <begin position="1"/>
        <end position="20"/>
    </location>
</feature>
<sequence>MKRQMLVRALRFLLMAGVVAFSVVLAEPGPGLVGDHLNSSGKQRTRTVHTKYGELKGFVATFPGKQLQPVEVFLGVPYASPPISALRFMPPVTPAHWKGLYTADRFSPVCPQKLPDIRNETEALKTMPLGKLEYLKKLLPYLRNQSEDCLYLNIYAPPKGKFL</sequence>
<dbReference type="Proteomes" id="UP000827092">
    <property type="component" value="Unassembled WGS sequence"/>
</dbReference>